<dbReference type="InterPro" id="IPR006178">
    <property type="entry name" value="CH1-like"/>
</dbReference>
<evidence type="ECO:0000256" key="5">
    <source>
        <dbReference type="SAM" id="SignalP"/>
    </source>
</evidence>
<dbReference type="EMBL" id="OY882872">
    <property type="protein sequence ID" value="CAK6436920.1"/>
    <property type="molecule type" value="Genomic_DNA"/>
</dbReference>
<dbReference type="PANTHER" id="PTHR21226:SF8">
    <property type="entry name" value="ABPA10-RELATED"/>
    <property type="match status" value="1"/>
</dbReference>
<evidence type="ECO:0000313" key="7">
    <source>
        <dbReference type="Proteomes" id="UP001314169"/>
    </source>
</evidence>
<keyword evidence="4 5" id="KW-0732">Signal</keyword>
<dbReference type="InterPro" id="IPR016126">
    <property type="entry name" value="Secretoglobin"/>
</dbReference>
<evidence type="ECO:0000256" key="3">
    <source>
        <dbReference type="ARBA" id="ARBA00022525"/>
    </source>
</evidence>
<accession>A0ABN9ZF26</accession>
<evidence type="ECO:0008006" key="8">
    <source>
        <dbReference type="Google" id="ProtNLM"/>
    </source>
</evidence>
<dbReference type="SMART" id="SM00096">
    <property type="entry name" value="UTG"/>
    <property type="match status" value="1"/>
</dbReference>
<name>A0ABN9ZF26_PIPNA</name>
<comment type="similarity">
    <text evidence="2">Belongs to the secretoglobin family.</text>
</comment>
<dbReference type="Proteomes" id="UP001314169">
    <property type="component" value="Chromosome 15"/>
</dbReference>
<dbReference type="CDD" id="cd00633">
    <property type="entry name" value="Secretoglobin"/>
    <property type="match status" value="1"/>
</dbReference>
<dbReference type="Gene3D" id="1.20.920.50">
    <property type="match status" value="1"/>
</dbReference>
<dbReference type="InterPro" id="IPR035960">
    <property type="entry name" value="Secretoglobin_sf"/>
</dbReference>
<evidence type="ECO:0000256" key="2">
    <source>
        <dbReference type="ARBA" id="ARBA00008650"/>
    </source>
</evidence>
<evidence type="ECO:0000256" key="4">
    <source>
        <dbReference type="ARBA" id="ARBA00022729"/>
    </source>
</evidence>
<comment type="subcellular location">
    <subcellularLocation>
        <location evidence="1">Secreted</location>
    </subcellularLocation>
</comment>
<protein>
    <recommendedName>
        <fullName evidence="8">Major allergen I polypeptide chain 1-like</fullName>
    </recommendedName>
</protein>
<dbReference type="SUPFAM" id="SSF48201">
    <property type="entry name" value="Uteroglobin-like"/>
    <property type="match status" value="1"/>
</dbReference>
<keyword evidence="3" id="KW-0964">Secreted</keyword>
<dbReference type="PRINTS" id="PR00827">
    <property type="entry name" value="FELALLERGEN"/>
</dbReference>
<evidence type="ECO:0000256" key="1">
    <source>
        <dbReference type="ARBA" id="ARBA00004613"/>
    </source>
</evidence>
<evidence type="ECO:0000313" key="6">
    <source>
        <dbReference type="EMBL" id="CAK6436920.1"/>
    </source>
</evidence>
<feature type="signal peptide" evidence="5">
    <location>
        <begin position="1"/>
        <end position="22"/>
    </location>
</feature>
<dbReference type="Pfam" id="PF01099">
    <property type="entry name" value="Uteroglobin"/>
    <property type="match status" value="1"/>
</dbReference>
<feature type="chain" id="PRO_5046027616" description="Major allergen I polypeptide chain 1-like" evidence="5">
    <location>
        <begin position="23"/>
        <end position="109"/>
    </location>
</feature>
<sequence>MMGAGALALLWAASLLISSGNCGICPAVKKDVYIFLMGSPDEYVAQVKKYQNDSLILANARKLKNCVDQKLTEEDKENAISVLVVAPSDDGDTPLLQLHVFIGQEDTID</sequence>
<dbReference type="PROSITE" id="PS51311">
    <property type="entry name" value="SCGB"/>
    <property type="match status" value="1"/>
</dbReference>
<organism evidence="6 7">
    <name type="scientific">Pipistrellus nathusii</name>
    <name type="common">Nathusius' pipistrelle</name>
    <dbReference type="NCBI Taxonomy" id="59473"/>
    <lineage>
        <taxon>Eukaryota</taxon>
        <taxon>Metazoa</taxon>
        <taxon>Chordata</taxon>
        <taxon>Craniata</taxon>
        <taxon>Vertebrata</taxon>
        <taxon>Euteleostomi</taxon>
        <taxon>Mammalia</taxon>
        <taxon>Eutheria</taxon>
        <taxon>Laurasiatheria</taxon>
        <taxon>Chiroptera</taxon>
        <taxon>Yangochiroptera</taxon>
        <taxon>Vespertilionidae</taxon>
        <taxon>Pipistrellus</taxon>
    </lineage>
</organism>
<dbReference type="PANTHER" id="PTHR21226">
    <property type="entry name" value="ABPA10-RELATED"/>
    <property type="match status" value="1"/>
</dbReference>
<reference evidence="6" key="1">
    <citation type="submission" date="2023-12" db="EMBL/GenBank/DDBJ databases">
        <authorList>
            <person name="Brown T."/>
        </authorList>
    </citation>
    <scope>NUCLEOTIDE SEQUENCE</scope>
</reference>
<proteinExistence type="inferred from homology"/>
<dbReference type="InterPro" id="IPR053723">
    <property type="entry name" value="Secretoglobin_Domain_sf"/>
</dbReference>
<keyword evidence="7" id="KW-1185">Reference proteome</keyword>
<gene>
    <name evidence="6" type="ORF">MPIPNATIZW_LOCUS5226</name>
</gene>